<dbReference type="GO" id="GO:0000139">
    <property type="term" value="C:Golgi membrane"/>
    <property type="evidence" value="ECO:0007669"/>
    <property type="project" value="UniProtKB-SubCell"/>
</dbReference>
<dbReference type="AlphaFoldDB" id="A0A2P6VNW1"/>
<comment type="similarity">
    <text evidence="2">Belongs to the glycosyltransferase 47 family.</text>
</comment>
<name>A0A2P6VNW1_9CHLO</name>
<feature type="compositionally biased region" description="Low complexity" evidence="4">
    <location>
        <begin position="261"/>
        <end position="283"/>
    </location>
</feature>
<evidence type="ECO:0000256" key="4">
    <source>
        <dbReference type="SAM" id="MobiDB-lite"/>
    </source>
</evidence>
<dbReference type="InterPro" id="IPR004263">
    <property type="entry name" value="Exostosin"/>
</dbReference>
<gene>
    <name evidence="6" type="primary">g991</name>
    <name evidence="6" type="ORF">C2E20_0991</name>
</gene>
<feature type="domain" description="Exostosin GT47" evidence="5">
    <location>
        <begin position="381"/>
        <end position="658"/>
    </location>
</feature>
<feature type="region of interest" description="Disordered" evidence="4">
    <location>
        <begin position="230"/>
        <end position="285"/>
    </location>
</feature>
<protein>
    <submittedName>
        <fullName evidence="6">Dihydrolipoyllysine-residue acetyltransferase component of pyruvate dehydrogenase complex</fullName>
    </submittedName>
</protein>
<evidence type="ECO:0000256" key="3">
    <source>
        <dbReference type="ARBA" id="ARBA00023034"/>
    </source>
</evidence>
<dbReference type="Proteomes" id="UP000239649">
    <property type="component" value="Unassembled WGS sequence"/>
</dbReference>
<reference evidence="6 7" key="1">
    <citation type="journal article" date="2018" name="Plant J.">
        <title>Genome sequences of Chlorella sorokiniana UTEX 1602 and Micractinium conductrix SAG 241.80: implications to maltose excretion by a green alga.</title>
        <authorList>
            <person name="Arriola M.B."/>
            <person name="Velmurugan N."/>
            <person name="Zhang Y."/>
            <person name="Plunkett M.H."/>
            <person name="Hondzo H."/>
            <person name="Barney B.M."/>
        </authorList>
    </citation>
    <scope>NUCLEOTIDE SEQUENCE [LARGE SCALE GENOMIC DNA]</scope>
    <source>
        <strain evidence="6 7">SAG 241.80</strain>
    </source>
</reference>
<evidence type="ECO:0000259" key="5">
    <source>
        <dbReference type="Pfam" id="PF03016"/>
    </source>
</evidence>
<evidence type="ECO:0000313" key="6">
    <source>
        <dbReference type="EMBL" id="PSC75786.1"/>
    </source>
</evidence>
<feature type="compositionally biased region" description="Basic and acidic residues" evidence="4">
    <location>
        <begin position="831"/>
        <end position="842"/>
    </location>
</feature>
<comment type="caution">
    <text evidence="6">The sequence shown here is derived from an EMBL/GenBank/DDBJ whole genome shotgun (WGS) entry which is preliminary data.</text>
</comment>
<organism evidence="6 7">
    <name type="scientific">Micractinium conductrix</name>
    <dbReference type="NCBI Taxonomy" id="554055"/>
    <lineage>
        <taxon>Eukaryota</taxon>
        <taxon>Viridiplantae</taxon>
        <taxon>Chlorophyta</taxon>
        <taxon>core chlorophytes</taxon>
        <taxon>Trebouxiophyceae</taxon>
        <taxon>Chlorellales</taxon>
        <taxon>Chlorellaceae</taxon>
        <taxon>Chlorella clade</taxon>
        <taxon>Micractinium</taxon>
    </lineage>
</organism>
<dbReference type="EMBL" id="LHPF02000002">
    <property type="protein sequence ID" value="PSC75786.1"/>
    <property type="molecule type" value="Genomic_DNA"/>
</dbReference>
<feature type="compositionally biased region" description="Low complexity" evidence="4">
    <location>
        <begin position="230"/>
        <end position="253"/>
    </location>
</feature>
<evidence type="ECO:0000256" key="2">
    <source>
        <dbReference type="ARBA" id="ARBA00010271"/>
    </source>
</evidence>
<sequence>MCAPLTSATSRDKLVWRPAPHLMEGMSLPATPSKSKLPGRRGCSLTSVLVLCALVAAVAIFNQDLGAGMGASRTETYYRKAMVAKMVFGADGQTLTATSEEYSRRTAMVKPRGGAGRAVAAGKAGAVGGKAGGKRGDAAAEEEAAALELAVRGAGAVQDLDGADDGGGEQALPGQGQQVVTTVTAVTISSSSGTSSAATAAHQEHMAAQRQAVAAEAAAAAAAATSAEQQAADAEAVEQQQQQQQQAQQQQAAAEEEAAARQRQQQQEEQQAEQPAEPAGGAEAAEDVEAWWSDVIAPSGERLPKAAKRERDISASLATAVTFDESSVQEQEDCKIAVIDVDKEWGAAWGAGGCDLADPNTWPFNRPGRGIDGTDALPAEHYQYSMEHWIAQSIRNSSRFTPDMYAADFIFVDFHCYHAAWMAWLHPASEELRRTQPSPETFIKRGLTKMQGMRRFRETKGGSFGLVHPAPLMKDLFSEEQACEDLASVLNMVPERSQLCVWTQDSHTAGKSVLLPYAAVSDIDVAAPVAPASDRETLVFFQGGCGSPDPAARPLFAAGKMLRWELVQALQKADQPDIHAECTCDICDGHKPHAELTAAMGRSVFCPILPSNTQSSRRLSEAMLTGCIPVFVGEPFHTLPLAGDVDWASFALFVNVSDNAAWVNNSSPKWEQNHMIAKAWKLDDPKVAASVVPLRRLEDLLRLLRSMPADEVAARQAGVIANRLKFWYPAAPAEALAASAHAAGGASLGMAPGAATATAGSLLQHGGGARRSLAAARGGAGGAGDATLAALAGAPGAQPGASVLGELLMRKMCRRAAAVKKRVAESARQGLDFKDSDEKVEHPALAAQPSGAEAEEGEEVPAATTTRGRKAAGARRQRHML</sequence>
<dbReference type="PANTHER" id="PTHR11062:SF281">
    <property type="entry name" value="EXOSTOSIN-LIKE 2"/>
    <property type="match status" value="1"/>
</dbReference>
<dbReference type="InterPro" id="IPR040911">
    <property type="entry name" value="Exostosin_GT47"/>
</dbReference>
<dbReference type="Pfam" id="PF03016">
    <property type="entry name" value="Exostosin_GT47"/>
    <property type="match status" value="1"/>
</dbReference>
<feature type="compositionally biased region" description="Basic residues" evidence="4">
    <location>
        <begin position="867"/>
        <end position="881"/>
    </location>
</feature>
<keyword evidence="6" id="KW-0670">Pyruvate</keyword>
<dbReference type="OrthoDB" id="671240at2759"/>
<feature type="region of interest" description="Disordered" evidence="4">
    <location>
        <begin position="824"/>
        <end position="881"/>
    </location>
</feature>
<evidence type="ECO:0000313" key="7">
    <source>
        <dbReference type="Proteomes" id="UP000239649"/>
    </source>
</evidence>
<evidence type="ECO:0000256" key="1">
    <source>
        <dbReference type="ARBA" id="ARBA00004323"/>
    </source>
</evidence>
<keyword evidence="3" id="KW-0333">Golgi apparatus</keyword>
<keyword evidence="7" id="KW-1185">Reference proteome</keyword>
<dbReference type="GO" id="GO:0016757">
    <property type="term" value="F:glycosyltransferase activity"/>
    <property type="evidence" value="ECO:0007669"/>
    <property type="project" value="InterPro"/>
</dbReference>
<comment type="subcellular location">
    <subcellularLocation>
        <location evidence="1">Golgi apparatus membrane</location>
        <topology evidence="1">Single-pass type II membrane protein</topology>
    </subcellularLocation>
</comment>
<accession>A0A2P6VNW1</accession>
<feature type="region of interest" description="Disordered" evidence="4">
    <location>
        <begin position="158"/>
        <end position="178"/>
    </location>
</feature>
<dbReference type="PANTHER" id="PTHR11062">
    <property type="entry name" value="EXOSTOSIN HEPARAN SULFATE GLYCOSYLTRANSFERASE -RELATED"/>
    <property type="match status" value="1"/>
</dbReference>
<proteinExistence type="inferred from homology"/>